<dbReference type="RefSeq" id="WP_235603526.1">
    <property type="nucleotide sequence ID" value="NZ_LQYW01000011.1"/>
</dbReference>
<dbReference type="Proteomes" id="UP000075324">
    <property type="component" value="Unassembled WGS sequence"/>
</dbReference>
<reference evidence="1 2" key="1">
    <citation type="submission" date="2016-01" db="EMBL/GenBank/DDBJ databases">
        <title>Draft Genome Sequences of Seven Thermophilic Sporeformers Isolated from Foods.</title>
        <authorList>
            <person name="Berendsen E.M."/>
            <person name="Wells-Bennik M.H."/>
            <person name="Krawcyk A.O."/>
            <person name="De Jong A."/>
            <person name="Holsappel S."/>
            <person name="Eijlander R.T."/>
            <person name="Kuipers O.P."/>
        </authorList>
    </citation>
    <scope>NUCLEOTIDE SEQUENCE [LARGE SCALE GENOMIC DNA]</scope>
    <source>
        <strain evidence="1 2">B4110</strain>
    </source>
</reference>
<dbReference type="EMBL" id="LQYW01000011">
    <property type="protein sequence ID" value="KYD32562.1"/>
    <property type="molecule type" value="Genomic_DNA"/>
</dbReference>
<dbReference type="PATRIC" id="fig|153151.4.peg.322"/>
<gene>
    <name evidence="1" type="ORF">B4110_3633</name>
</gene>
<dbReference type="Gene3D" id="3.30.1180.10">
    <property type="match status" value="1"/>
</dbReference>
<accession>A0A150N7I1</accession>
<organism evidence="1 2">
    <name type="scientific">Parageobacillus toebii</name>
    <dbReference type="NCBI Taxonomy" id="153151"/>
    <lineage>
        <taxon>Bacteria</taxon>
        <taxon>Bacillati</taxon>
        <taxon>Bacillota</taxon>
        <taxon>Bacilli</taxon>
        <taxon>Bacillales</taxon>
        <taxon>Anoxybacillaceae</taxon>
        <taxon>Parageobacillus</taxon>
    </lineage>
</organism>
<dbReference type="InterPro" id="IPR043168">
    <property type="entry name" value="DegV_C"/>
</dbReference>
<dbReference type="AlphaFoldDB" id="A0A150N7I1"/>
<evidence type="ECO:0008006" key="3">
    <source>
        <dbReference type="Google" id="ProtNLM"/>
    </source>
</evidence>
<protein>
    <recommendedName>
        <fullName evidence="3">DegV family protein</fullName>
    </recommendedName>
</protein>
<proteinExistence type="predicted"/>
<evidence type="ECO:0000313" key="1">
    <source>
        <dbReference type="EMBL" id="KYD32562.1"/>
    </source>
</evidence>
<comment type="caution">
    <text evidence="1">The sequence shown here is derived from an EMBL/GenBank/DDBJ whole genome shotgun (WGS) entry which is preliminary data.</text>
</comment>
<dbReference type="SUPFAM" id="SSF82549">
    <property type="entry name" value="DAK1/DegV-like"/>
    <property type="match status" value="1"/>
</dbReference>
<sequence length="39" mass="4133">MEATGYHPIDIVATTPVISIHTGPGAVGLMYYAEEKKNG</sequence>
<name>A0A150N7I1_9BACL</name>
<evidence type="ECO:0000313" key="2">
    <source>
        <dbReference type="Proteomes" id="UP000075324"/>
    </source>
</evidence>